<organism evidence="2 3">
    <name type="scientific">Pelotomaculum propionicicum</name>
    <dbReference type="NCBI Taxonomy" id="258475"/>
    <lineage>
        <taxon>Bacteria</taxon>
        <taxon>Bacillati</taxon>
        <taxon>Bacillota</taxon>
        <taxon>Clostridia</taxon>
        <taxon>Eubacteriales</taxon>
        <taxon>Desulfotomaculaceae</taxon>
        <taxon>Pelotomaculum</taxon>
    </lineage>
</organism>
<reference evidence="2 3" key="1">
    <citation type="journal article" date="2018" name="Environ. Microbiol.">
        <title>Novel energy conservation strategies and behaviour of Pelotomaculum schinkii driving syntrophic propionate catabolism.</title>
        <authorList>
            <person name="Hidalgo-Ahumada C.A.P."/>
            <person name="Nobu M.K."/>
            <person name="Narihiro T."/>
            <person name="Tamaki H."/>
            <person name="Liu W.T."/>
            <person name="Kamagata Y."/>
            <person name="Stams A.J.M."/>
            <person name="Imachi H."/>
            <person name="Sousa D.Z."/>
        </authorList>
    </citation>
    <scope>NUCLEOTIDE SEQUENCE [LARGE SCALE GENOMIC DNA]</scope>
    <source>
        <strain evidence="2 3">MGP</strain>
    </source>
</reference>
<feature type="compositionally biased region" description="Low complexity" evidence="1">
    <location>
        <begin position="145"/>
        <end position="167"/>
    </location>
</feature>
<gene>
    <name evidence="2" type="ORF">Pmgp_03357</name>
</gene>
<accession>A0A4Y7RJY6</accession>
<keyword evidence="3" id="KW-1185">Reference proteome</keyword>
<evidence type="ECO:0000313" key="3">
    <source>
        <dbReference type="Proteomes" id="UP000297597"/>
    </source>
</evidence>
<dbReference type="EMBL" id="QFFZ01000058">
    <property type="protein sequence ID" value="TEB09136.1"/>
    <property type="molecule type" value="Genomic_DNA"/>
</dbReference>
<dbReference type="AlphaFoldDB" id="A0A4Y7RJY6"/>
<proteinExistence type="predicted"/>
<evidence type="ECO:0000313" key="2">
    <source>
        <dbReference type="EMBL" id="TEB09136.1"/>
    </source>
</evidence>
<dbReference type="OrthoDB" id="2061133at2"/>
<dbReference type="Proteomes" id="UP000297597">
    <property type="component" value="Unassembled WGS sequence"/>
</dbReference>
<feature type="compositionally biased region" description="Basic and acidic residues" evidence="1">
    <location>
        <begin position="184"/>
        <end position="199"/>
    </location>
</feature>
<protein>
    <submittedName>
        <fullName evidence="2">Uncharacterized protein</fullName>
    </submittedName>
</protein>
<comment type="caution">
    <text evidence="2">The sequence shown here is derived from an EMBL/GenBank/DDBJ whole genome shotgun (WGS) entry which is preliminary data.</text>
</comment>
<feature type="region of interest" description="Disordered" evidence="1">
    <location>
        <begin position="145"/>
        <end position="210"/>
    </location>
</feature>
<name>A0A4Y7RJY6_9FIRM</name>
<sequence>MPQLVTTDAGQVKVGDVILPGVFESIEVTGSVKLDEVEIEGKEQKVTQAMGYDNARVRLTINLYPEEEDEECYEQIAIYQQIFRSAPNQEKPGLYHIVNKHTYARNINEVIFGDLKTWEDNKGDRVIITCEFIEHVPVAVQIAEETTSEQSTSLSSYSSSSTSSIDESTSEGIDDSWIVDNEEDKTVETPAVDDRKPGLGERILAGLRGE</sequence>
<evidence type="ECO:0000256" key="1">
    <source>
        <dbReference type="SAM" id="MobiDB-lite"/>
    </source>
</evidence>
<dbReference type="RefSeq" id="WP_134215438.1">
    <property type="nucleotide sequence ID" value="NZ_QFFZ01000058.1"/>
</dbReference>